<evidence type="ECO:0000256" key="1">
    <source>
        <dbReference type="PIRSR" id="PIRSR602187-50"/>
    </source>
</evidence>
<gene>
    <name evidence="3" type="ORF">EZE20_03095</name>
</gene>
<name>A0A4R4KMM9_9BACT</name>
<dbReference type="Gene3D" id="3.30.70.120">
    <property type="match status" value="1"/>
</dbReference>
<evidence type="ECO:0000313" key="3">
    <source>
        <dbReference type="EMBL" id="TDB67929.1"/>
    </source>
</evidence>
<evidence type="ECO:0000256" key="2">
    <source>
        <dbReference type="RuleBase" id="RU003936"/>
    </source>
</evidence>
<dbReference type="GO" id="GO:0030234">
    <property type="term" value="F:enzyme regulator activity"/>
    <property type="evidence" value="ECO:0007669"/>
    <property type="project" value="InterPro"/>
</dbReference>
<dbReference type="PANTHER" id="PTHR30115">
    <property type="entry name" value="NITROGEN REGULATORY PROTEIN P-II"/>
    <property type="match status" value="1"/>
</dbReference>
<feature type="modified residue" description="O-UMP-tyrosine" evidence="1">
    <location>
        <position position="50"/>
    </location>
</feature>
<dbReference type="EMBL" id="SMJU01000002">
    <property type="protein sequence ID" value="TDB67929.1"/>
    <property type="molecule type" value="Genomic_DNA"/>
</dbReference>
<dbReference type="SMART" id="SM00938">
    <property type="entry name" value="P-II"/>
    <property type="match status" value="1"/>
</dbReference>
<dbReference type="GO" id="GO:0005829">
    <property type="term" value="C:cytosol"/>
    <property type="evidence" value="ECO:0007669"/>
    <property type="project" value="TreeGrafter"/>
</dbReference>
<dbReference type="InterPro" id="IPR011322">
    <property type="entry name" value="N-reg_PII-like_a/b"/>
</dbReference>
<dbReference type="Pfam" id="PF00543">
    <property type="entry name" value="P-II"/>
    <property type="match status" value="1"/>
</dbReference>
<protein>
    <submittedName>
        <fullName evidence="3">P-II family nitrogen regulator</fullName>
    </submittedName>
</protein>
<dbReference type="PROSITE" id="PS51343">
    <property type="entry name" value="PII_GLNB_DOM"/>
    <property type="match status" value="1"/>
</dbReference>
<dbReference type="AlphaFoldDB" id="A0A4R4KMM9"/>
<accession>A0A4R4KMM9</accession>
<keyword evidence="4" id="KW-1185">Reference proteome</keyword>
<dbReference type="SUPFAM" id="SSF54913">
    <property type="entry name" value="GlnB-like"/>
    <property type="match status" value="1"/>
</dbReference>
<dbReference type="PROSITE" id="PS00638">
    <property type="entry name" value="PII_GLNB_CTER"/>
    <property type="match status" value="1"/>
</dbReference>
<dbReference type="PRINTS" id="PR00340">
    <property type="entry name" value="PIIGLNB"/>
</dbReference>
<dbReference type="InterPro" id="IPR017918">
    <property type="entry name" value="N-reg_PII_CS"/>
</dbReference>
<dbReference type="Proteomes" id="UP000295706">
    <property type="component" value="Unassembled WGS sequence"/>
</dbReference>
<comment type="caution">
    <text evidence="3">The sequence shown here is derived from an EMBL/GenBank/DDBJ whole genome shotgun (WGS) entry which is preliminary data.</text>
</comment>
<dbReference type="OrthoDB" id="9802729at2"/>
<dbReference type="GO" id="GO:0006808">
    <property type="term" value="P:regulation of nitrogen utilization"/>
    <property type="evidence" value="ECO:0007669"/>
    <property type="project" value="InterPro"/>
</dbReference>
<reference evidence="3 4" key="1">
    <citation type="submission" date="2019-02" db="EMBL/GenBank/DDBJ databases">
        <title>Arundinibacter roseus gen. nov., sp. nov., a new member of the family Cytophagaceae.</title>
        <authorList>
            <person name="Szuroczki S."/>
            <person name="Khayer B."/>
            <person name="Sproer C."/>
            <person name="Toumi M."/>
            <person name="Szabo A."/>
            <person name="Felfoldi T."/>
            <person name="Schumann P."/>
            <person name="Toth E."/>
        </authorList>
    </citation>
    <scope>NUCLEOTIDE SEQUENCE [LARGE SCALE GENOMIC DNA]</scope>
    <source>
        <strain evidence="3 4">DMA-k-7a</strain>
    </source>
</reference>
<dbReference type="InterPro" id="IPR002187">
    <property type="entry name" value="N-reg_PII"/>
</dbReference>
<evidence type="ECO:0000313" key="4">
    <source>
        <dbReference type="Proteomes" id="UP000295706"/>
    </source>
</evidence>
<dbReference type="GO" id="GO:0005524">
    <property type="term" value="F:ATP binding"/>
    <property type="evidence" value="ECO:0007669"/>
    <property type="project" value="TreeGrafter"/>
</dbReference>
<proteinExistence type="inferred from homology"/>
<organism evidence="3 4">
    <name type="scientific">Arundinibacter roseus</name>
    <dbReference type="NCBI Taxonomy" id="2070510"/>
    <lineage>
        <taxon>Bacteria</taxon>
        <taxon>Pseudomonadati</taxon>
        <taxon>Bacteroidota</taxon>
        <taxon>Cytophagia</taxon>
        <taxon>Cytophagales</taxon>
        <taxon>Spirosomataceae</taxon>
        <taxon>Arundinibacter</taxon>
    </lineage>
</organism>
<dbReference type="InterPro" id="IPR015867">
    <property type="entry name" value="N-reg_PII/ATP_PRibTrfase_C"/>
</dbReference>
<dbReference type="PANTHER" id="PTHR30115:SF11">
    <property type="entry name" value="NITROGEN REGULATORY PROTEIN P-II HOMOLOG"/>
    <property type="match status" value="1"/>
</dbReference>
<sequence length="112" mass="12638">MKRVEAIIRKTKFTEMQAALHEAGIDFMSYWEVRGVGKAVEERSYRGIVYDTSIIERIMVTFYCQDQFLDPAIKAILSSAKTGEIGDGKIFVSDVERAIKIRNGEEGTDALN</sequence>
<comment type="similarity">
    <text evidence="2">Belongs to the P(II) protein family.</text>
</comment>
<keyword evidence="1" id="KW-0597">Phosphoprotein</keyword>
<dbReference type="RefSeq" id="WP_132114400.1">
    <property type="nucleotide sequence ID" value="NZ_SMJU01000002.1"/>
</dbReference>